<evidence type="ECO:0000313" key="1">
    <source>
        <dbReference type="EMBL" id="KAF2241184.1"/>
    </source>
</evidence>
<gene>
    <name evidence="1" type="ORF">BU26DRAFT_182597</name>
</gene>
<organism evidence="1 2">
    <name type="scientific">Trematosphaeria pertusa</name>
    <dbReference type="NCBI Taxonomy" id="390896"/>
    <lineage>
        <taxon>Eukaryota</taxon>
        <taxon>Fungi</taxon>
        <taxon>Dikarya</taxon>
        <taxon>Ascomycota</taxon>
        <taxon>Pezizomycotina</taxon>
        <taxon>Dothideomycetes</taxon>
        <taxon>Pleosporomycetidae</taxon>
        <taxon>Pleosporales</taxon>
        <taxon>Massarineae</taxon>
        <taxon>Trematosphaeriaceae</taxon>
        <taxon>Trematosphaeria</taxon>
    </lineage>
</organism>
<reference evidence="1" key="1">
    <citation type="journal article" date="2020" name="Stud. Mycol.">
        <title>101 Dothideomycetes genomes: a test case for predicting lifestyles and emergence of pathogens.</title>
        <authorList>
            <person name="Haridas S."/>
            <person name="Albert R."/>
            <person name="Binder M."/>
            <person name="Bloem J."/>
            <person name="Labutti K."/>
            <person name="Salamov A."/>
            <person name="Andreopoulos B."/>
            <person name="Baker S."/>
            <person name="Barry K."/>
            <person name="Bills G."/>
            <person name="Bluhm B."/>
            <person name="Cannon C."/>
            <person name="Castanera R."/>
            <person name="Culley D."/>
            <person name="Daum C."/>
            <person name="Ezra D."/>
            <person name="Gonzalez J."/>
            <person name="Henrissat B."/>
            <person name="Kuo A."/>
            <person name="Liang C."/>
            <person name="Lipzen A."/>
            <person name="Lutzoni F."/>
            <person name="Magnuson J."/>
            <person name="Mondo S."/>
            <person name="Nolan M."/>
            <person name="Ohm R."/>
            <person name="Pangilinan J."/>
            <person name="Park H.-J."/>
            <person name="Ramirez L."/>
            <person name="Alfaro M."/>
            <person name="Sun H."/>
            <person name="Tritt A."/>
            <person name="Yoshinaga Y."/>
            <person name="Zwiers L.-H."/>
            <person name="Turgeon B."/>
            <person name="Goodwin S."/>
            <person name="Spatafora J."/>
            <person name="Crous P."/>
            <person name="Grigoriev I."/>
        </authorList>
    </citation>
    <scope>NUCLEOTIDE SEQUENCE</scope>
    <source>
        <strain evidence="1">CBS 122368</strain>
    </source>
</reference>
<dbReference type="EMBL" id="ML987213">
    <property type="protein sequence ID" value="KAF2241184.1"/>
    <property type="molecule type" value="Genomic_DNA"/>
</dbReference>
<keyword evidence="2" id="KW-1185">Reference proteome</keyword>
<dbReference type="AlphaFoldDB" id="A0A6A6HSM6"/>
<dbReference type="RefSeq" id="XP_033676188.1">
    <property type="nucleotide sequence ID" value="XM_033820401.1"/>
</dbReference>
<dbReference type="GeneID" id="54573731"/>
<sequence length="96" mass="11174">MVRRERTKRYFLTSAWLPVTSSSPFLALFCEPKWNTVHNMSSRMSKTYVKPMLSEERERLPPASEVKRVPLEKRSWKVLLACSCRGVAGNRRSNNT</sequence>
<evidence type="ECO:0000313" key="2">
    <source>
        <dbReference type="Proteomes" id="UP000800094"/>
    </source>
</evidence>
<accession>A0A6A6HSM6</accession>
<protein>
    <submittedName>
        <fullName evidence="1">Uncharacterized protein</fullName>
    </submittedName>
</protein>
<dbReference type="Proteomes" id="UP000800094">
    <property type="component" value="Unassembled WGS sequence"/>
</dbReference>
<name>A0A6A6HSM6_9PLEO</name>
<proteinExistence type="predicted"/>